<dbReference type="GeneID" id="63839710"/>
<dbReference type="Proteomes" id="UP000803844">
    <property type="component" value="Unassembled WGS sequence"/>
</dbReference>
<accession>A0A9P5CRB8</accession>
<feature type="transmembrane region" description="Helical" evidence="1">
    <location>
        <begin position="338"/>
        <end position="358"/>
    </location>
</feature>
<evidence type="ECO:0000256" key="1">
    <source>
        <dbReference type="SAM" id="Phobius"/>
    </source>
</evidence>
<dbReference type="OrthoDB" id="9993796at2759"/>
<dbReference type="AlphaFoldDB" id="A0A9P5CRB8"/>
<organism evidence="2 3">
    <name type="scientific">Cryphonectria parasitica (strain ATCC 38755 / EP155)</name>
    <dbReference type="NCBI Taxonomy" id="660469"/>
    <lineage>
        <taxon>Eukaryota</taxon>
        <taxon>Fungi</taxon>
        <taxon>Dikarya</taxon>
        <taxon>Ascomycota</taxon>
        <taxon>Pezizomycotina</taxon>
        <taxon>Sordariomycetes</taxon>
        <taxon>Sordariomycetidae</taxon>
        <taxon>Diaporthales</taxon>
        <taxon>Cryphonectriaceae</taxon>
        <taxon>Cryphonectria-Endothia species complex</taxon>
        <taxon>Cryphonectria</taxon>
    </lineage>
</organism>
<dbReference type="EMBL" id="MU032346">
    <property type="protein sequence ID" value="KAF3768093.1"/>
    <property type="molecule type" value="Genomic_DNA"/>
</dbReference>
<keyword evidence="3" id="KW-1185">Reference proteome</keyword>
<keyword evidence="1" id="KW-1133">Transmembrane helix</keyword>
<feature type="transmembrane region" description="Helical" evidence="1">
    <location>
        <begin position="98"/>
        <end position="116"/>
    </location>
</feature>
<gene>
    <name evidence="2" type="ORF">M406DRAFT_350904</name>
</gene>
<proteinExistence type="predicted"/>
<evidence type="ECO:0000313" key="3">
    <source>
        <dbReference type="Proteomes" id="UP000803844"/>
    </source>
</evidence>
<protein>
    <submittedName>
        <fullName evidence="2">Uncharacterized protein</fullName>
    </submittedName>
</protein>
<reference evidence="2" key="1">
    <citation type="journal article" date="2020" name="Phytopathology">
        <title>Genome sequence of the chestnut blight fungus Cryphonectria parasitica EP155: A fundamental resource for an archetypical invasive plant pathogen.</title>
        <authorList>
            <person name="Crouch J.A."/>
            <person name="Dawe A."/>
            <person name="Aerts A."/>
            <person name="Barry K."/>
            <person name="Churchill A.C.L."/>
            <person name="Grimwood J."/>
            <person name="Hillman B."/>
            <person name="Milgroom M.G."/>
            <person name="Pangilinan J."/>
            <person name="Smith M."/>
            <person name="Salamov A."/>
            <person name="Schmutz J."/>
            <person name="Yadav J."/>
            <person name="Grigoriev I.V."/>
            <person name="Nuss D."/>
        </authorList>
    </citation>
    <scope>NUCLEOTIDE SEQUENCE</scope>
    <source>
        <strain evidence="2">EP155</strain>
    </source>
</reference>
<keyword evidence="1" id="KW-0472">Membrane</keyword>
<keyword evidence="1" id="KW-0812">Transmembrane</keyword>
<feature type="transmembrane region" description="Helical" evidence="1">
    <location>
        <begin position="370"/>
        <end position="388"/>
    </location>
</feature>
<feature type="transmembrane region" description="Helical" evidence="1">
    <location>
        <begin position="136"/>
        <end position="157"/>
    </location>
</feature>
<comment type="caution">
    <text evidence="2">The sequence shown here is derived from an EMBL/GenBank/DDBJ whole genome shotgun (WGS) entry which is preliminary data.</text>
</comment>
<name>A0A9P5CRB8_CRYP1</name>
<dbReference type="RefSeq" id="XP_040779054.1">
    <property type="nucleotide sequence ID" value="XM_040922581.1"/>
</dbReference>
<evidence type="ECO:0000313" key="2">
    <source>
        <dbReference type="EMBL" id="KAF3768093.1"/>
    </source>
</evidence>
<feature type="transmembrane region" description="Helical" evidence="1">
    <location>
        <begin position="177"/>
        <end position="197"/>
    </location>
</feature>
<sequence length="418" mass="45386">MASVSFNFKTIATLLILGGCSAFGAYATIGTGLRTGLFAALRKGAGPKVAAESKRYLAGPEPYKTTFTGLPFIDNQLCTLVGFFTVLLDGPKTLDVSLVSWYLFTQLLAGWILVSLEGLRQGNQGRIVSRTGTLGFIFQIITFTVAVPIWLIIHVLTSPLSQSTPSANALAIDVQDLYILPKVVFSAFVLPGFLMFLPSPDYVSATAHYNWQAVWQVFPVAQSIYHWFYKRTTALIDFKSSKAPEQLNEIYRFVLILSFVPQTALLVLAATPAHLVPHAVESFIPGITQGIVSQIDITKAFIPDLPWDLPIVHGAEGVDAVSVSVLVKQVKMFLQWDIYCGGLALLTWSAFVYSAALPGKAFLSTTLPKALWATVFGGPVGAATLLLWDRDTAVRERSTVAKPVVTVKGGEKKKKVAL</sequence>